<keyword evidence="14" id="KW-1133">Transmembrane helix</keyword>
<proteinExistence type="inferred from homology"/>
<evidence type="ECO:0000259" key="15">
    <source>
        <dbReference type="SMART" id="SM00632"/>
    </source>
</evidence>
<dbReference type="GO" id="GO:0004556">
    <property type="term" value="F:alpha-amylase activity"/>
    <property type="evidence" value="ECO:0007669"/>
    <property type="project" value="UniProtKB-EC"/>
</dbReference>
<dbReference type="InterPro" id="IPR006047">
    <property type="entry name" value="GH13_cat_dom"/>
</dbReference>
<keyword evidence="14" id="KW-0812">Transmembrane</keyword>
<comment type="cofactor">
    <cofactor evidence="2">
        <name>Ca(2+)</name>
        <dbReference type="ChEBI" id="CHEBI:29108"/>
    </cofactor>
</comment>
<evidence type="ECO:0000256" key="9">
    <source>
        <dbReference type="ARBA" id="ARBA00023157"/>
    </source>
</evidence>
<accession>V8PBX0</accession>
<evidence type="ECO:0000256" key="13">
    <source>
        <dbReference type="RuleBase" id="RU003615"/>
    </source>
</evidence>
<feature type="non-terminal residue" evidence="17">
    <location>
        <position position="1"/>
    </location>
</feature>
<keyword evidence="14" id="KW-0472">Membrane</keyword>
<dbReference type="GO" id="GO:0005975">
    <property type="term" value="P:carbohydrate metabolic process"/>
    <property type="evidence" value="ECO:0007669"/>
    <property type="project" value="InterPro"/>
</dbReference>
<evidence type="ECO:0000259" key="16">
    <source>
        <dbReference type="SMART" id="SM00642"/>
    </source>
</evidence>
<dbReference type="EC" id="3.2.1.1" evidence="5"/>
<dbReference type="PANTHER" id="PTHR43447">
    <property type="entry name" value="ALPHA-AMYLASE"/>
    <property type="match status" value="1"/>
</dbReference>
<dbReference type="GO" id="GO:0046872">
    <property type="term" value="F:metal ion binding"/>
    <property type="evidence" value="ECO:0007669"/>
    <property type="project" value="UniProtKB-KW"/>
</dbReference>
<protein>
    <recommendedName>
        <fullName evidence="5">alpha-amylase</fullName>
        <ecNumber evidence="5">3.2.1.1</ecNumber>
    </recommendedName>
</protein>
<dbReference type="Gene3D" id="3.20.20.80">
    <property type="entry name" value="Glycosidases"/>
    <property type="match status" value="3"/>
</dbReference>
<comment type="similarity">
    <text evidence="4 13">Belongs to the glycosyl hydrolase 13 family.</text>
</comment>
<dbReference type="OrthoDB" id="550577at2759"/>
<keyword evidence="10" id="KW-0868">Chloride</keyword>
<sequence length="1005" mass="115167">MWKFLYDDDDDDDEDEGEHTALNKVLTISQNLKCYVLQQESKRLLRNTTLCARANMRNIVLLFLLVAFGLYWTQYKSSPKPIRTSIVHLFEWRWIDIALECERYLAQHGFAGVQVSPPNENLVIMNPWRPWWERYQPVSYKLCSRSGNESEFRDMVTRCNNVGVHIYVDAVFNHMLNSAAGSGNRGICNSYFNAEHHDFPSVPYSRFDFNDPICKTPSGDIENYSDPIQVRYCRLYGLLDLSQWKDDVRSKIIDFLNHLINLGVAGFRIDAAKHVRPEDINVILSKLNNLNARWFTKGSRPFVYQELGTVLRKWNGQKMANLKSWGESWHMMPSNKAFVFVDNHDNQRGHGSGGSSILTFWNPRLYKMAVGFMLAHPYGFTRIMSSYWWPKDIQNGTDLNDWVGPPSNSDGSIKPVTIYANETCGNGWICEHRWDEIRSMVIFRNVVNEEPITNWWDNNNNQVAFGRAGKGFVVFNNDDRNLSVILPTGLPAGVYCDVISGRKEGKACTGIQIHVTANGMAHFQINFQAKHSFIAIHVEAKLTENCNWEQRKTHYPRQYYNPNTLPGRTSIVHLFEWRWNDIALECERYLAPNGFGGVQISPPNENLVITTPWRPWWERYQPVSYKLCTRSGNETEFKDMVNRCNKVGVYIYVDAVVNHMCGAAAGSGHHSTCGSYFDSHKRDFPAKDYVRSKVAEYMNHLIDIGVAGFRIDASKHMWPGDMKAFLDKLKHLNTKWFAEGTRPFIFQEVIDQGGEAISSSEYFGNGRVTEFKYGAKLGTVIRKWHGEKMTYLNFMPSDKAVVFVDNHDNQRSHGGGGASILTFWDSRLYKMGVGFMLAHPYGFTRIMSSFSWPRYFENGEDINSWVGPPSYEDGSIKSVTINPDTTCGNGWICEHRWRQIRNMVIFRNVVDGQPFTNWWDNNSNQVAFGRGNQGFIVFNNDDWNLTATLQTGLPEGIYCDIISGQKEDNNCTGIKIQVHGDGTADFNISNFAEDPFVAIHTKAKL</sequence>
<feature type="domain" description="Alpha-amylase C-terminal" evidence="15">
    <location>
        <begin position="453"/>
        <end position="541"/>
    </location>
</feature>
<keyword evidence="6" id="KW-0479">Metal-binding</keyword>
<dbReference type="AlphaFoldDB" id="V8PBX0"/>
<comment type="caution">
    <text evidence="17">The sequence shown here is derived from an EMBL/GenBank/DDBJ whole genome shotgun (WGS) entry which is preliminary data.</text>
</comment>
<dbReference type="FunFam" id="2.60.40.1180:FF:000020">
    <property type="entry name" value="Pancreatic alpha-amylase"/>
    <property type="match status" value="1"/>
</dbReference>
<organism evidence="17 18">
    <name type="scientific">Ophiophagus hannah</name>
    <name type="common">King cobra</name>
    <name type="synonym">Naja hannah</name>
    <dbReference type="NCBI Taxonomy" id="8665"/>
    <lineage>
        <taxon>Eukaryota</taxon>
        <taxon>Metazoa</taxon>
        <taxon>Chordata</taxon>
        <taxon>Craniata</taxon>
        <taxon>Vertebrata</taxon>
        <taxon>Euteleostomi</taxon>
        <taxon>Lepidosauria</taxon>
        <taxon>Squamata</taxon>
        <taxon>Bifurcata</taxon>
        <taxon>Unidentata</taxon>
        <taxon>Episquamata</taxon>
        <taxon>Toxicofera</taxon>
        <taxon>Serpentes</taxon>
        <taxon>Colubroidea</taxon>
        <taxon>Elapidae</taxon>
        <taxon>Elapinae</taxon>
        <taxon>Ophiophagus</taxon>
    </lineage>
</organism>
<evidence type="ECO:0000256" key="3">
    <source>
        <dbReference type="ARBA" id="ARBA00001923"/>
    </source>
</evidence>
<keyword evidence="9" id="KW-1015">Disulfide bond</keyword>
<dbReference type="Proteomes" id="UP000018936">
    <property type="component" value="Unassembled WGS sequence"/>
</dbReference>
<dbReference type="CDD" id="cd11317">
    <property type="entry name" value="AmyAc_bac_euk_AmyA"/>
    <property type="match status" value="2"/>
</dbReference>
<dbReference type="SUPFAM" id="SSF51445">
    <property type="entry name" value="(Trans)glycosidases"/>
    <property type="match status" value="2"/>
</dbReference>
<dbReference type="SUPFAM" id="SSF51011">
    <property type="entry name" value="Glycosyl hydrolase domain"/>
    <property type="match status" value="2"/>
</dbReference>
<evidence type="ECO:0000256" key="2">
    <source>
        <dbReference type="ARBA" id="ARBA00001913"/>
    </source>
</evidence>
<dbReference type="InterPro" id="IPR006048">
    <property type="entry name" value="A-amylase/branching_C"/>
</dbReference>
<feature type="domain" description="Glycosyl hydrolase family 13 catalytic" evidence="16">
    <location>
        <begin position="84"/>
        <end position="444"/>
    </location>
</feature>
<dbReference type="InterPro" id="IPR013780">
    <property type="entry name" value="Glyco_hydro_b"/>
</dbReference>
<dbReference type="SMART" id="SM00632">
    <property type="entry name" value="Aamy_C"/>
    <property type="match status" value="2"/>
</dbReference>
<evidence type="ECO:0000256" key="11">
    <source>
        <dbReference type="ARBA" id="ARBA00023277"/>
    </source>
</evidence>
<comment type="catalytic activity">
    <reaction evidence="1">
        <text>Endohydrolysis of (1-&gt;4)-alpha-D-glucosidic linkages in polysaccharides containing three or more (1-&gt;4)-alpha-linked D-glucose units.</text>
        <dbReference type="EC" id="3.2.1.1"/>
    </reaction>
</comment>
<dbReference type="EMBL" id="AZIM01000355">
    <property type="protein sequence ID" value="ETE71483.1"/>
    <property type="molecule type" value="Genomic_DNA"/>
</dbReference>
<evidence type="ECO:0000256" key="1">
    <source>
        <dbReference type="ARBA" id="ARBA00000548"/>
    </source>
</evidence>
<dbReference type="Pfam" id="PF00128">
    <property type="entry name" value="Alpha-amylase"/>
    <property type="match status" value="1"/>
</dbReference>
<evidence type="ECO:0000313" key="17">
    <source>
        <dbReference type="EMBL" id="ETE71483.1"/>
    </source>
</evidence>
<evidence type="ECO:0000256" key="10">
    <source>
        <dbReference type="ARBA" id="ARBA00023214"/>
    </source>
</evidence>
<keyword evidence="11" id="KW-0119">Carbohydrate metabolism</keyword>
<keyword evidence="7" id="KW-0378">Hydrolase</keyword>
<evidence type="ECO:0000256" key="12">
    <source>
        <dbReference type="ARBA" id="ARBA00023295"/>
    </source>
</evidence>
<evidence type="ECO:0000256" key="8">
    <source>
        <dbReference type="ARBA" id="ARBA00022837"/>
    </source>
</evidence>
<dbReference type="Pfam" id="PF02806">
    <property type="entry name" value="Alpha-amylase_C"/>
    <property type="match status" value="2"/>
</dbReference>
<evidence type="ECO:0000256" key="5">
    <source>
        <dbReference type="ARBA" id="ARBA00012595"/>
    </source>
</evidence>
<dbReference type="PRINTS" id="PR00110">
    <property type="entry name" value="ALPHAAMYLASE"/>
</dbReference>
<evidence type="ECO:0000256" key="6">
    <source>
        <dbReference type="ARBA" id="ARBA00022723"/>
    </source>
</evidence>
<dbReference type="InterPro" id="IPR017853">
    <property type="entry name" value="GH"/>
</dbReference>
<feature type="domain" description="Glycosyl hydrolase family 13 catalytic" evidence="16">
    <location>
        <begin position="569"/>
        <end position="907"/>
    </location>
</feature>
<dbReference type="InterPro" id="IPR006046">
    <property type="entry name" value="Alpha_amylase"/>
</dbReference>
<keyword evidence="8" id="KW-0106">Calcium</keyword>
<dbReference type="InterPro" id="IPR031319">
    <property type="entry name" value="A-amylase_C"/>
</dbReference>
<evidence type="ECO:0000313" key="18">
    <source>
        <dbReference type="Proteomes" id="UP000018936"/>
    </source>
</evidence>
<evidence type="ECO:0000256" key="4">
    <source>
        <dbReference type="ARBA" id="ARBA00008061"/>
    </source>
</evidence>
<feature type="domain" description="Alpha-amylase C-terminal" evidence="15">
    <location>
        <begin position="916"/>
        <end position="1004"/>
    </location>
</feature>
<keyword evidence="18" id="KW-1185">Reference proteome</keyword>
<dbReference type="Gene3D" id="2.60.40.1180">
    <property type="entry name" value="Golgi alpha-mannosidase II"/>
    <property type="match status" value="2"/>
</dbReference>
<feature type="transmembrane region" description="Helical" evidence="14">
    <location>
        <begin position="56"/>
        <end position="73"/>
    </location>
</feature>
<evidence type="ECO:0000256" key="7">
    <source>
        <dbReference type="ARBA" id="ARBA00022801"/>
    </source>
</evidence>
<reference evidence="17 18" key="1">
    <citation type="journal article" date="2013" name="Proc. Natl. Acad. Sci. U.S.A.">
        <title>The king cobra genome reveals dynamic gene evolution and adaptation in the snake venom system.</title>
        <authorList>
            <person name="Vonk F.J."/>
            <person name="Casewell N.R."/>
            <person name="Henkel C.V."/>
            <person name="Heimberg A.M."/>
            <person name="Jansen H.J."/>
            <person name="McCleary R.J."/>
            <person name="Kerkkamp H.M."/>
            <person name="Vos R.A."/>
            <person name="Guerreiro I."/>
            <person name="Calvete J.J."/>
            <person name="Wuster W."/>
            <person name="Woods A.E."/>
            <person name="Logan J.M."/>
            <person name="Harrison R.A."/>
            <person name="Castoe T.A."/>
            <person name="de Koning A.P."/>
            <person name="Pollock D.D."/>
            <person name="Yandell M."/>
            <person name="Calderon D."/>
            <person name="Renjifo C."/>
            <person name="Currier R.B."/>
            <person name="Salgado D."/>
            <person name="Pla D."/>
            <person name="Sanz L."/>
            <person name="Hyder A.S."/>
            <person name="Ribeiro J.M."/>
            <person name="Arntzen J.W."/>
            <person name="van den Thillart G.E."/>
            <person name="Boetzer M."/>
            <person name="Pirovano W."/>
            <person name="Dirks R.P."/>
            <person name="Spaink H.P."/>
            <person name="Duboule D."/>
            <person name="McGlinn E."/>
            <person name="Kini R.M."/>
            <person name="Richardson M.K."/>
        </authorList>
    </citation>
    <scope>NUCLEOTIDE SEQUENCE</scope>
    <source>
        <tissue evidence="17">Blood</tissue>
    </source>
</reference>
<evidence type="ECO:0000256" key="14">
    <source>
        <dbReference type="SAM" id="Phobius"/>
    </source>
</evidence>
<keyword evidence="12" id="KW-0326">Glycosidase</keyword>
<gene>
    <name evidence="17" type="primary">Amy2</name>
    <name evidence="17" type="ORF">L345_02697</name>
</gene>
<dbReference type="SMART" id="SM00642">
    <property type="entry name" value="Aamy"/>
    <property type="match status" value="2"/>
</dbReference>
<name>V8PBX0_OPHHA</name>
<comment type="cofactor">
    <cofactor evidence="3">
        <name>chloride</name>
        <dbReference type="ChEBI" id="CHEBI:17996"/>
    </cofactor>
</comment>